<feature type="domain" description="J" evidence="3">
    <location>
        <begin position="4"/>
        <end position="70"/>
    </location>
</feature>
<dbReference type="Gene3D" id="2.60.260.20">
    <property type="entry name" value="Urease metallochaperone UreE, N-terminal domain"/>
    <property type="match status" value="2"/>
</dbReference>
<organism evidence="4 5">
    <name type="scientific">Saitoella complicata (strain BCRC 22490 / CBS 7301 / JCM 7358 / NBRC 10748 / NRRL Y-17804)</name>
    <dbReference type="NCBI Taxonomy" id="698492"/>
    <lineage>
        <taxon>Eukaryota</taxon>
        <taxon>Fungi</taxon>
        <taxon>Dikarya</taxon>
        <taxon>Ascomycota</taxon>
        <taxon>Taphrinomycotina</taxon>
        <taxon>Taphrinomycotina incertae sedis</taxon>
        <taxon>Saitoella</taxon>
    </lineage>
</organism>
<evidence type="ECO:0000256" key="2">
    <source>
        <dbReference type="SAM" id="MobiDB-lite"/>
    </source>
</evidence>
<dbReference type="InterPro" id="IPR051339">
    <property type="entry name" value="DnaJ_subfamily_B"/>
</dbReference>
<proteinExistence type="predicted"/>
<evidence type="ECO:0000313" key="5">
    <source>
        <dbReference type="Proteomes" id="UP000033140"/>
    </source>
</evidence>
<name>A0A0E9NSC8_SAICN</name>
<dbReference type="InterPro" id="IPR008971">
    <property type="entry name" value="HSP40/DnaJ_pept-bd"/>
</dbReference>
<dbReference type="SUPFAM" id="SSF46565">
    <property type="entry name" value="Chaperone J-domain"/>
    <property type="match status" value="1"/>
</dbReference>
<feature type="region of interest" description="Disordered" evidence="2">
    <location>
        <begin position="76"/>
        <end position="95"/>
    </location>
</feature>
<keyword evidence="1" id="KW-0143">Chaperone</keyword>
<reference evidence="4 5" key="1">
    <citation type="journal article" date="2011" name="J. Gen. Appl. Microbiol.">
        <title>Draft genome sequencing of the enigmatic yeast Saitoella complicata.</title>
        <authorList>
            <person name="Nishida H."/>
            <person name="Hamamoto M."/>
            <person name="Sugiyama J."/>
        </authorList>
    </citation>
    <scope>NUCLEOTIDE SEQUENCE [LARGE SCALE GENOMIC DNA]</scope>
    <source>
        <strain evidence="4 5">NRRL Y-17804</strain>
    </source>
</reference>
<dbReference type="PROSITE" id="PS50076">
    <property type="entry name" value="DNAJ_2"/>
    <property type="match status" value="1"/>
</dbReference>
<feature type="region of interest" description="Disordered" evidence="2">
    <location>
        <begin position="112"/>
        <end position="133"/>
    </location>
</feature>
<dbReference type="AlphaFoldDB" id="A0A0E9NSC8"/>
<reference evidence="4 5" key="3">
    <citation type="journal article" date="2015" name="Genome Announc.">
        <title>Draft Genome Sequence of the Archiascomycetous Yeast Saitoella complicata.</title>
        <authorList>
            <person name="Yamauchi K."/>
            <person name="Kondo S."/>
            <person name="Hamamoto M."/>
            <person name="Takahashi Y."/>
            <person name="Ogura Y."/>
            <person name="Hayashi T."/>
            <person name="Nishida H."/>
        </authorList>
    </citation>
    <scope>NUCLEOTIDE SEQUENCE [LARGE SCALE GENOMIC DNA]</scope>
    <source>
        <strain evidence="4 5">NRRL Y-17804</strain>
    </source>
</reference>
<dbReference type="GO" id="GO:0005829">
    <property type="term" value="C:cytosol"/>
    <property type="evidence" value="ECO:0007669"/>
    <property type="project" value="TreeGrafter"/>
</dbReference>
<dbReference type="RefSeq" id="XP_019026677.1">
    <property type="nucleotide sequence ID" value="XM_019170433.1"/>
</dbReference>
<dbReference type="Pfam" id="PF00226">
    <property type="entry name" value="DnaJ"/>
    <property type="match status" value="1"/>
</dbReference>
<dbReference type="SMART" id="SM00271">
    <property type="entry name" value="DnaJ"/>
    <property type="match status" value="1"/>
</dbReference>
<evidence type="ECO:0000259" key="3">
    <source>
        <dbReference type="PROSITE" id="PS50076"/>
    </source>
</evidence>
<dbReference type="PRINTS" id="PR00625">
    <property type="entry name" value="JDOMAIN"/>
</dbReference>
<dbReference type="OMA" id="MPIRKEG"/>
<dbReference type="InterPro" id="IPR002939">
    <property type="entry name" value="DnaJ_C"/>
</dbReference>
<dbReference type="OrthoDB" id="550424at2759"/>
<evidence type="ECO:0000313" key="4">
    <source>
        <dbReference type="EMBL" id="GAO52759.1"/>
    </source>
</evidence>
<accession>A0A0E9NSC8</accession>
<reference evidence="4 5" key="2">
    <citation type="journal article" date="2014" name="J. Gen. Appl. Microbiol.">
        <title>The early diverging ascomycetous budding yeast Saitoella complicata has three histone deacetylases belonging to the Clr6, Hos2, and Rpd3 lineages.</title>
        <authorList>
            <person name="Nishida H."/>
            <person name="Matsumoto T."/>
            <person name="Kondo S."/>
            <person name="Hamamoto M."/>
            <person name="Yoshikawa H."/>
        </authorList>
    </citation>
    <scope>NUCLEOTIDE SEQUENCE [LARGE SCALE GENOMIC DNA]</scope>
    <source>
        <strain evidence="4 5">NRRL Y-17804</strain>
    </source>
</reference>
<dbReference type="FunFam" id="2.60.260.20:FF:000013">
    <property type="entry name" value="DnaJ subfamily B member 11"/>
    <property type="match status" value="1"/>
</dbReference>
<dbReference type="FunFam" id="2.60.260.20:FF:000002">
    <property type="entry name" value="Dnaj homolog subfamily b member"/>
    <property type="match status" value="1"/>
</dbReference>
<dbReference type="Gene3D" id="1.10.287.110">
    <property type="entry name" value="DnaJ domain"/>
    <property type="match status" value="1"/>
</dbReference>
<dbReference type="GO" id="GO:0006457">
    <property type="term" value="P:protein folding"/>
    <property type="evidence" value="ECO:0007669"/>
    <property type="project" value="InterPro"/>
</dbReference>
<dbReference type="CDD" id="cd06257">
    <property type="entry name" value="DnaJ"/>
    <property type="match status" value="1"/>
</dbReference>
<dbReference type="EMBL" id="BACD03000085">
    <property type="protein sequence ID" value="GAO52759.1"/>
    <property type="molecule type" value="Genomic_DNA"/>
</dbReference>
<dbReference type="InterPro" id="IPR018253">
    <property type="entry name" value="DnaJ_domain_CS"/>
</dbReference>
<dbReference type="GO" id="GO:0006413">
    <property type="term" value="P:translational initiation"/>
    <property type="evidence" value="ECO:0007669"/>
    <property type="project" value="TreeGrafter"/>
</dbReference>
<dbReference type="GO" id="GO:0051087">
    <property type="term" value="F:protein-folding chaperone binding"/>
    <property type="evidence" value="ECO:0007669"/>
    <property type="project" value="TreeGrafter"/>
</dbReference>
<dbReference type="InterPro" id="IPR036869">
    <property type="entry name" value="J_dom_sf"/>
</dbReference>
<dbReference type="PANTHER" id="PTHR24078:SF553">
    <property type="entry name" value="DNAJ HOMOLOG SUBFAMILY B MEMBER 5"/>
    <property type="match status" value="1"/>
</dbReference>
<sequence>MGKDYYQILGVQKSASDDEIKKAYRKLALKHHPDRNANDVEGAKKRFQEVSEAFEVLSDSEKRQIYDQLGEEGLKGGIGGGGAGPSGAGGFPGGAGGFPGGFGAGGFPGGTQFKFSTSGFPPGGGGRGGFSPSDPNDIFAHFMNAFGGGGMGGASFGGMGMDDDIPMGGTEFFTNGGAPRGRRPGSIPEEKEVITKPFAVSLEDIFKGATKRLKITRRKGGVPTEKILEIKVKPGWKPGTKITFPNEGDDLPNGTAQDIQFVLEEKPHARFTRSADDLRLEVELPLVEALTGYSRDVETIEGKKLRVQGTQPVQPGQEVRFPGHGMPISKKPGERGDLVVVFKVKMPSTLTPEKRAALKDLLKN</sequence>
<gene>
    <name evidence="4" type="ORF">G7K_6828-t1</name>
</gene>
<dbReference type="STRING" id="698492.A0A0E9NSC8"/>
<dbReference type="PROSITE" id="PS00636">
    <property type="entry name" value="DNAJ_1"/>
    <property type="match status" value="1"/>
</dbReference>
<evidence type="ECO:0000256" key="1">
    <source>
        <dbReference type="ARBA" id="ARBA00023186"/>
    </source>
</evidence>
<protein>
    <recommendedName>
        <fullName evidence="3">J domain-containing protein</fullName>
    </recommendedName>
</protein>
<dbReference type="CDD" id="cd10747">
    <property type="entry name" value="DnaJ_C"/>
    <property type="match status" value="1"/>
</dbReference>
<dbReference type="Pfam" id="PF01556">
    <property type="entry name" value="DnaJ_C"/>
    <property type="match status" value="1"/>
</dbReference>
<keyword evidence="5" id="KW-1185">Reference proteome</keyword>
<dbReference type="InterPro" id="IPR001623">
    <property type="entry name" value="DnaJ_domain"/>
</dbReference>
<dbReference type="PANTHER" id="PTHR24078">
    <property type="entry name" value="DNAJ HOMOLOG SUBFAMILY C MEMBER"/>
    <property type="match status" value="1"/>
</dbReference>
<dbReference type="Proteomes" id="UP000033140">
    <property type="component" value="Unassembled WGS sequence"/>
</dbReference>
<dbReference type="SUPFAM" id="SSF49493">
    <property type="entry name" value="HSP40/DnaJ peptide-binding domain"/>
    <property type="match status" value="2"/>
</dbReference>
<dbReference type="GO" id="GO:0051082">
    <property type="term" value="F:unfolded protein binding"/>
    <property type="evidence" value="ECO:0007669"/>
    <property type="project" value="InterPro"/>
</dbReference>
<comment type="caution">
    <text evidence="4">The sequence shown here is derived from an EMBL/GenBank/DDBJ whole genome shotgun (WGS) entry which is preliminary data.</text>
</comment>